<dbReference type="Pfam" id="PF01915">
    <property type="entry name" value="Glyco_hydro_3_C"/>
    <property type="match status" value="1"/>
</dbReference>
<dbReference type="EMBL" id="PXXK01000027">
    <property type="protein sequence ID" value="RFN54441.1"/>
    <property type="molecule type" value="Genomic_DNA"/>
</dbReference>
<keyword evidence="8" id="KW-0326">Glycosidase</keyword>
<dbReference type="Gene3D" id="2.60.40.10">
    <property type="entry name" value="Immunoglobulins"/>
    <property type="match status" value="1"/>
</dbReference>
<dbReference type="Pfam" id="PF14310">
    <property type="entry name" value="Fn3-like"/>
    <property type="match status" value="1"/>
</dbReference>
<evidence type="ECO:0000256" key="14">
    <source>
        <dbReference type="SAM" id="MobiDB-lite"/>
    </source>
</evidence>
<dbReference type="InterPro" id="IPR050288">
    <property type="entry name" value="Cellulose_deg_GH3"/>
</dbReference>
<dbReference type="GO" id="GO:0008422">
    <property type="term" value="F:beta-glucosidase activity"/>
    <property type="evidence" value="ECO:0007669"/>
    <property type="project" value="UniProtKB-EC"/>
</dbReference>
<evidence type="ECO:0000256" key="6">
    <source>
        <dbReference type="ARBA" id="ARBA00023180"/>
    </source>
</evidence>
<dbReference type="Gene3D" id="3.20.20.300">
    <property type="entry name" value="Glycoside hydrolase, family 3, N-terminal domain"/>
    <property type="match status" value="1"/>
</dbReference>
<dbReference type="InterPro" id="IPR013783">
    <property type="entry name" value="Ig-like_fold"/>
</dbReference>
<feature type="compositionally biased region" description="Gly residues" evidence="14">
    <location>
        <begin position="456"/>
        <end position="472"/>
    </location>
</feature>
<feature type="chain" id="PRO_5017444763" description="Beta-glucosidase cel3A" evidence="15">
    <location>
        <begin position="21"/>
        <end position="804"/>
    </location>
</feature>
<dbReference type="AlphaFoldDB" id="A0A395N2W4"/>
<feature type="domain" description="Fibronectin type III-like" evidence="16">
    <location>
        <begin position="724"/>
        <end position="793"/>
    </location>
</feature>
<evidence type="ECO:0000256" key="10">
    <source>
        <dbReference type="ARBA" id="ARBA00070030"/>
    </source>
</evidence>
<comment type="catalytic activity">
    <reaction evidence="1">
        <text>Hydrolysis of terminal, non-reducing beta-D-glucosyl residues with release of beta-D-glucose.</text>
        <dbReference type="EC" id="3.2.1.21"/>
    </reaction>
</comment>
<dbReference type="FunFam" id="3.20.20.300:FF:000002">
    <property type="entry name" value="Probable beta-glucosidase"/>
    <property type="match status" value="1"/>
</dbReference>
<dbReference type="InterPro" id="IPR017853">
    <property type="entry name" value="GH"/>
</dbReference>
<dbReference type="STRING" id="2594813.A0A395N2W4"/>
<evidence type="ECO:0000256" key="2">
    <source>
        <dbReference type="ARBA" id="ARBA00004987"/>
    </source>
</evidence>
<evidence type="ECO:0000256" key="12">
    <source>
        <dbReference type="ARBA" id="ARBA00083231"/>
    </source>
</evidence>
<keyword evidence="18" id="KW-1185">Reference proteome</keyword>
<dbReference type="InterPro" id="IPR036962">
    <property type="entry name" value="Glyco_hydro_3_N_sf"/>
</dbReference>
<dbReference type="InterPro" id="IPR001764">
    <property type="entry name" value="Glyco_hydro_3_N"/>
</dbReference>
<dbReference type="InterPro" id="IPR036881">
    <property type="entry name" value="Glyco_hydro_3_C_sf"/>
</dbReference>
<feature type="signal peptide" evidence="15">
    <location>
        <begin position="1"/>
        <end position="20"/>
    </location>
</feature>
<dbReference type="GO" id="GO:0009251">
    <property type="term" value="P:glucan catabolic process"/>
    <property type="evidence" value="ECO:0007669"/>
    <property type="project" value="TreeGrafter"/>
</dbReference>
<evidence type="ECO:0000256" key="15">
    <source>
        <dbReference type="SAM" id="SignalP"/>
    </source>
</evidence>
<gene>
    <name evidence="17" type="ORF">FIE12Z_1229</name>
</gene>
<evidence type="ECO:0000256" key="9">
    <source>
        <dbReference type="ARBA" id="ARBA00023326"/>
    </source>
</evidence>
<reference evidence="17 18" key="1">
    <citation type="journal article" date="2018" name="PLoS Pathog.">
        <title>Evolution of structural diversity of trichothecenes, a family of toxins produced by plant pathogenic and entomopathogenic fungi.</title>
        <authorList>
            <person name="Proctor R.H."/>
            <person name="McCormick S.P."/>
            <person name="Kim H.S."/>
            <person name="Cardoza R.E."/>
            <person name="Stanley A.M."/>
            <person name="Lindo L."/>
            <person name="Kelly A."/>
            <person name="Brown D.W."/>
            <person name="Lee T."/>
            <person name="Vaughan M.M."/>
            <person name="Alexander N.J."/>
            <person name="Busman M."/>
            <person name="Gutierrez S."/>
        </authorList>
    </citation>
    <scope>NUCLEOTIDE SEQUENCE [LARGE SCALE GENOMIC DNA]</scope>
    <source>
        <strain evidence="17 18">NRRL 13405</strain>
    </source>
</reference>
<evidence type="ECO:0000313" key="18">
    <source>
        <dbReference type="Proteomes" id="UP000265631"/>
    </source>
</evidence>
<dbReference type="Pfam" id="PF00933">
    <property type="entry name" value="Glyco_hydro_3"/>
    <property type="match status" value="1"/>
</dbReference>
<organism evidence="17 18">
    <name type="scientific">Fusarium flagelliforme</name>
    <dbReference type="NCBI Taxonomy" id="2675880"/>
    <lineage>
        <taxon>Eukaryota</taxon>
        <taxon>Fungi</taxon>
        <taxon>Dikarya</taxon>
        <taxon>Ascomycota</taxon>
        <taxon>Pezizomycotina</taxon>
        <taxon>Sordariomycetes</taxon>
        <taxon>Hypocreomycetidae</taxon>
        <taxon>Hypocreales</taxon>
        <taxon>Nectriaceae</taxon>
        <taxon>Fusarium</taxon>
        <taxon>Fusarium incarnatum-equiseti species complex</taxon>
    </lineage>
</organism>
<evidence type="ECO:0000256" key="8">
    <source>
        <dbReference type="ARBA" id="ARBA00023295"/>
    </source>
</evidence>
<dbReference type="PRINTS" id="PR00133">
    <property type="entry name" value="GLHYDRLASE3"/>
</dbReference>
<comment type="caution">
    <text evidence="17">The sequence shown here is derived from an EMBL/GenBank/DDBJ whole genome shotgun (WGS) entry which is preliminary data.</text>
</comment>
<proteinExistence type="inferred from homology"/>
<dbReference type="SUPFAM" id="SSF51445">
    <property type="entry name" value="(Trans)glycosidases"/>
    <property type="match status" value="1"/>
</dbReference>
<keyword evidence="6" id="KW-0325">Glycoprotein</keyword>
<evidence type="ECO:0000256" key="11">
    <source>
        <dbReference type="ARBA" id="ARBA00078013"/>
    </source>
</evidence>
<dbReference type="InterPro" id="IPR002772">
    <property type="entry name" value="Glyco_hydro_3_C"/>
</dbReference>
<keyword evidence="15" id="KW-0732">Signal</keyword>
<evidence type="ECO:0000256" key="5">
    <source>
        <dbReference type="ARBA" id="ARBA00022801"/>
    </source>
</evidence>
<dbReference type="PANTHER" id="PTHR42715">
    <property type="entry name" value="BETA-GLUCOSIDASE"/>
    <property type="match status" value="1"/>
</dbReference>
<evidence type="ECO:0000256" key="4">
    <source>
        <dbReference type="ARBA" id="ARBA00012744"/>
    </source>
</evidence>
<dbReference type="SUPFAM" id="SSF52279">
    <property type="entry name" value="Beta-D-glucan exohydrolase, C-terminal domain"/>
    <property type="match status" value="1"/>
</dbReference>
<feature type="region of interest" description="Disordered" evidence="14">
    <location>
        <begin position="456"/>
        <end position="504"/>
    </location>
</feature>
<evidence type="ECO:0000256" key="7">
    <source>
        <dbReference type="ARBA" id="ARBA00023277"/>
    </source>
</evidence>
<dbReference type="SMART" id="SM01217">
    <property type="entry name" value="Fn3_like"/>
    <property type="match status" value="1"/>
</dbReference>
<evidence type="ECO:0000256" key="3">
    <source>
        <dbReference type="ARBA" id="ARBA00005336"/>
    </source>
</evidence>
<keyword evidence="7" id="KW-0119">Carbohydrate metabolism</keyword>
<name>A0A395N2W4_9HYPO</name>
<dbReference type="Gene3D" id="3.40.50.1700">
    <property type="entry name" value="Glycoside hydrolase family 3 C-terminal domain"/>
    <property type="match status" value="1"/>
</dbReference>
<dbReference type="EC" id="3.2.1.21" evidence="4"/>
<keyword evidence="5 17" id="KW-0378">Hydrolase</keyword>
<sequence>MKLVNFVELAALLAASSVAASDLTSTSAILGDDYVSLNGRFNNAYEQAKGFVAKLNNTEKITIITGGSLNGNNNWTALNAKDGVSGINFQFYVSGFTMANALAMSWNRDLIKRQFKAVGQEFYDMGYNLIDGPEPGPLGRTPFGGRTPETFSADPYLSGVAMGEAITGMNSAGVIAGGRHFLLNEQETNRSSGTSDSTSEVYSSNADDKTIHELYAWPFADGVKAGMMAVMCGMTRVNSTLSCENNNLISGVLKKHMGFPGMVFPDVNSQSTSFKSANAGLDFGSSSLWTSKIMEAGIKNGSFTQERLDDMAIRNVMGYYYVGLDDGKQPSKADSTEYRNVRRDHNKLIREVARESIVLLKNSNVSGLGLPLDKPRTVSLFGAHAGPAMAGPNQAFSVQGTDSDVYQGHLASGSGSGSLSFPYLITPFQALTNRAIEDNSMIWWIMNDTYSSNSGGGMGGGGGGGSSGGMPGGMSDNSTTAPSKGGAPPTSDGDDISGGGGGGMDFSSLGQGTAVTPSFTNYAGNSDVCLVFLNSYSGEGGDRSQLTDDDQDTMVTTVASNCNNTVVVINTSGPRILDAWAENENVTAILYAGLLGQESGNAIADVLYGDVNPSAKLTHTIAKNASDYPVSICVTAQCNFTEGTYIDYRYFDGQNISVRYPFGHGLSYTTFEYGEPKIQNKDKKALSSKFPTGKLVPGGQSDLWDEVIEVKSTVKNTGGRTGSEVAQLYVAFPDSAKQPERILRGFNKVTVTPGRTVEVSFKLRRRDLSYWDTEAQKWAIASGSYKFTVGSSSRDLHGSVSLTI</sequence>
<keyword evidence="9" id="KW-0624">Polysaccharide degradation</keyword>
<protein>
    <recommendedName>
        <fullName evidence="10">Beta-glucosidase cel3A</fullName>
        <ecNumber evidence="4">3.2.1.21</ecNumber>
    </recommendedName>
    <alternativeName>
        <fullName evidence="11">Beta-D-glucoside glucohydrolase cel3A</fullName>
    </alternativeName>
    <alternativeName>
        <fullName evidence="13">Cellobiase cel3A</fullName>
    </alternativeName>
    <alternativeName>
        <fullName evidence="12">Gentiobiase cel3A</fullName>
    </alternativeName>
</protein>
<comment type="pathway">
    <text evidence="2">Glycan metabolism; cellulose degradation.</text>
</comment>
<evidence type="ECO:0000256" key="1">
    <source>
        <dbReference type="ARBA" id="ARBA00000448"/>
    </source>
</evidence>
<evidence type="ECO:0000313" key="17">
    <source>
        <dbReference type="EMBL" id="RFN54441.1"/>
    </source>
</evidence>
<dbReference type="PANTHER" id="PTHR42715:SF14">
    <property type="entry name" value="BETA-GLUCOSIDASE D-RELATED"/>
    <property type="match status" value="1"/>
</dbReference>
<comment type="similarity">
    <text evidence="3">Belongs to the glycosyl hydrolase 3 family.</text>
</comment>
<accession>A0A395N2W4</accession>
<dbReference type="Proteomes" id="UP000265631">
    <property type="component" value="Unassembled WGS sequence"/>
</dbReference>
<evidence type="ECO:0000256" key="13">
    <source>
        <dbReference type="ARBA" id="ARBA00083611"/>
    </source>
</evidence>
<evidence type="ECO:0000259" key="16">
    <source>
        <dbReference type="SMART" id="SM01217"/>
    </source>
</evidence>
<dbReference type="InterPro" id="IPR026891">
    <property type="entry name" value="Fn3-like"/>
</dbReference>